<dbReference type="WBParaSite" id="Minc3s02319g29436">
    <property type="protein sequence ID" value="Minc3s02319g29436"/>
    <property type="gene ID" value="Minc3s02319g29436"/>
</dbReference>
<dbReference type="AlphaFoldDB" id="A0A914MSE3"/>
<evidence type="ECO:0000313" key="2">
    <source>
        <dbReference type="WBParaSite" id="Minc3s02319g29436"/>
    </source>
</evidence>
<name>A0A914MSE3_MELIC</name>
<protein>
    <submittedName>
        <fullName evidence="2">Uncharacterized protein</fullName>
    </submittedName>
</protein>
<evidence type="ECO:0000313" key="1">
    <source>
        <dbReference type="Proteomes" id="UP000887563"/>
    </source>
</evidence>
<accession>A0A914MSE3</accession>
<organism evidence="1 2">
    <name type="scientific">Meloidogyne incognita</name>
    <name type="common">Southern root-knot nematode worm</name>
    <name type="synonym">Oxyuris incognita</name>
    <dbReference type="NCBI Taxonomy" id="6306"/>
    <lineage>
        <taxon>Eukaryota</taxon>
        <taxon>Metazoa</taxon>
        <taxon>Ecdysozoa</taxon>
        <taxon>Nematoda</taxon>
        <taxon>Chromadorea</taxon>
        <taxon>Rhabditida</taxon>
        <taxon>Tylenchina</taxon>
        <taxon>Tylenchomorpha</taxon>
        <taxon>Tylenchoidea</taxon>
        <taxon>Meloidogynidae</taxon>
        <taxon>Meloidogyninae</taxon>
        <taxon>Meloidogyne</taxon>
        <taxon>Meloidogyne incognita group</taxon>
    </lineage>
</organism>
<dbReference type="Proteomes" id="UP000887563">
    <property type="component" value="Unplaced"/>
</dbReference>
<sequence length="110" mass="12350">MSLSRLDVFLKQTGSSCEESNRLSPTSVCHTFSLLSMRQHGHQRTPGSGESNHEVSDLQAIVSFTSTALTHIAVLVRVFSCLRDFILVTLELLKFTLSKAVRERQPEQKF</sequence>
<keyword evidence="1" id="KW-1185">Reference proteome</keyword>
<proteinExistence type="predicted"/>
<reference evidence="2" key="1">
    <citation type="submission" date="2022-11" db="UniProtKB">
        <authorList>
            <consortium name="WormBaseParasite"/>
        </authorList>
    </citation>
    <scope>IDENTIFICATION</scope>
</reference>